<accession>A0A1E7F0T7</accession>
<dbReference type="Proteomes" id="UP000095751">
    <property type="component" value="Unassembled WGS sequence"/>
</dbReference>
<organism evidence="2 3">
    <name type="scientific">Fragilariopsis cylindrus CCMP1102</name>
    <dbReference type="NCBI Taxonomy" id="635003"/>
    <lineage>
        <taxon>Eukaryota</taxon>
        <taxon>Sar</taxon>
        <taxon>Stramenopiles</taxon>
        <taxon>Ochrophyta</taxon>
        <taxon>Bacillariophyta</taxon>
        <taxon>Bacillariophyceae</taxon>
        <taxon>Bacillariophycidae</taxon>
        <taxon>Bacillariales</taxon>
        <taxon>Bacillariaceae</taxon>
        <taxon>Fragilariopsis</taxon>
    </lineage>
</organism>
<dbReference type="InParanoid" id="A0A1E7F0T7"/>
<dbReference type="AlphaFoldDB" id="A0A1E7F0T7"/>
<gene>
    <name evidence="2" type="ORF">FRACYDRAFT_270660</name>
</gene>
<keyword evidence="1" id="KW-1133">Transmembrane helix</keyword>
<feature type="transmembrane region" description="Helical" evidence="1">
    <location>
        <begin position="21"/>
        <end position="45"/>
    </location>
</feature>
<proteinExistence type="predicted"/>
<dbReference type="KEGG" id="fcy:FRACYDRAFT_270660"/>
<feature type="transmembrane region" description="Helical" evidence="1">
    <location>
        <begin position="57"/>
        <end position="82"/>
    </location>
</feature>
<dbReference type="EMBL" id="KV784366">
    <property type="protein sequence ID" value="OEU11719.1"/>
    <property type="molecule type" value="Genomic_DNA"/>
</dbReference>
<keyword evidence="1" id="KW-0472">Membrane</keyword>
<evidence type="ECO:0000313" key="3">
    <source>
        <dbReference type="Proteomes" id="UP000095751"/>
    </source>
</evidence>
<keyword evidence="1" id="KW-0812">Transmembrane</keyword>
<evidence type="ECO:0000256" key="1">
    <source>
        <dbReference type="SAM" id="Phobius"/>
    </source>
</evidence>
<evidence type="ECO:0000313" key="2">
    <source>
        <dbReference type="EMBL" id="OEU11719.1"/>
    </source>
</evidence>
<keyword evidence="3" id="KW-1185">Reference proteome</keyword>
<sequence length="137" mass="15680">MSGRVAEELLNYKTDKCPKAFGSLIVGLFMFVFVTFGPFGFWVSLQDILQDGCRKNAVVFLFVAYVLYPGLLVLYLVCLCGYRWKDLKWSGFASTLIVVEHQENQMEEEMTCYTSSELEHTNELMDVLLPNQSIKVL</sequence>
<protein>
    <submittedName>
        <fullName evidence="2">Uncharacterized protein</fullName>
    </submittedName>
</protein>
<reference evidence="2 3" key="1">
    <citation type="submission" date="2016-09" db="EMBL/GenBank/DDBJ databases">
        <title>Extensive genetic diversity and differential bi-allelic expression allows diatom success in the polar Southern Ocean.</title>
        <authorList>
            <consortium name="DOE Joint Genome Institute"/>
            <person name="Mock T."/>
            <person name="Otillar R.P."/>
            <person name="Strauss J."/>
            <person name="Dupont C."/>
            <person name="Frickenhaus S."/>
            <person name="Maumus F."/>
            <person name="Mcmullan M."/>
            <person name="Sanges R."/>
            <person name="Schmutz J."/>
            <person name="Toseland A."/>
            <person name="Valas R."/>
            <person name="Veluchamy A."/>
            <person name="Ward B.J."/>
            <person name="Allen A."/>
            <person name="Barry K."/>
            <person name="Falciatore A."/>
            <person name="Ferrante M."/>
            <person name="Fortunato A.E."/>
            <person name="Gloeckner G."/>
            <person name="Gruber A."/>
            <person name="Hipkin R."/>
            <person name="Janech M."/>
            <person name="Kroth P."/>
            <person name="Leese F."/>
            <person name="Lindquist E."/>
            <person name="Lyon B.R."/>
            <person name="Martin J."/>
            <person name="Mayer C."/>
            <person name="Parker M."/>
            <person name="Quesneville H."/>
            <person name="Raymond J."/>
            <person name="Uhlig C."/>
            <person name="Valentin K.U."/>
            <person name="Worden A.Z."/>
            <person name="Armbrust E.V."/>
            <person name="Bowler C."/>
            <person name="Green B."/>
            <person name="Moulton V."/>
            <person name="Van Oosterhout C."/>
            <person name="Grigoriev I."/>
        </authorList>
    </citation>
    <scope>NUCLEOTIDE SEQUENCE [LARGE SCALE GENOMIC DNA]</scope>
    <source>
        <strain evidence="2 3">CCMP1102</strain>
    </source>
</reference>
<name>A0A1E7F0T7_9STRA</name>